<proteinExistence type="predicted"/>
<keyword evidence="2" id="KW-1185">Reference proteome</keyword>
<dbReference type="Proteomes" id="UP001500618">
    <property type="component" value="Unassembled WGS sequence"/>
</dbReference>
<accession>A0ABN2H5X7</accession>
<evidence type="ECO:0000313" key="1">
    <source>
        <dbReference type="EMBL" id="GAA1682280.1"/>
    </source>
</evidence>
<sequence length="129" mass="13834">MTEPKAEGNEKFRSLRSSRRGFMGWMGKVGLTAVGGVAAVLATDKAAEADVRPQANWNCCNLYYSPPNCPLDAYGQPICHKGSLQVWYCCSGSAPWQRKYACGECTGGSSCGQGPFYCSSGWTVRANGC</sequence>
<dbReference type="RefSeq" id="WP_163571790.1">
    <property type="nucleotide sequence ID" value="NZ_BAAANY010000010.1"/>
</dbReference>
<evidence type="ECO:0008006" key="3">
    <source>
        <dbReference type="Google" id="ProtNLM"/>
    </source>
</evidence>
<reference evidence="1 2" key="1">
    <citation type="journal article" date="2019" name="Int. J. Syst. Evol. Microbiol.">
        <title>The Global Catalogue of Microorganisms (GCM) 10K type strain sequencing project: providing services to taxonomists for standard genome sequencing and annotation.</title>
        <authorList>
            <consortium name="The Broad Institute Genomics Platform"/>
            <consortium name="The Broad Institute Genome Sequencing Center for Infectious Disease"/>
            <person name="Wu L."/>
            <person name="Ma J."/>
        </authorList>
    </citation>
    <scope>NUCLEOTIDE SEQUENCE [LARGE SCALE GENOMIC DNA]</scope>
    <source>
        <strain evidence="1 2">JCM 14718</strain>
    </source>
</reference>
<protein>
    <recommendedName>
        <fullName evidence="3">Twin-arginine translocation signal domain-containing protein</fullName>
    </recommendedName>
</protein>
<evidence type="ECO:0000313" key="2">
    <source>
        <dbReference type="Proteomes" id="UP001500618"/>
    </source>
</evidence>
<dbReference type="InterPro" id="IPR006311">
    <property type="entry name" value="TAT_signal"/>
</dbReference>
<gene>
    <name evidence="1" type="ORF">GCM10009765_34360</name>
</gene>
<name>A0ABN2H5X7_9ACTN</name>
<organism evidence="1 2">
    <name type="scientific">Fodinicola feengrottensis</name>
    <dbReference type="NCBI Taxonomy" id="435914"/>
    <lineage>
        <taxon>Bacteria</taxon>
        <taxon>Bacillati</taxon>
        <taxon>Actinomycetota</taxon>
        <taxon>Actinomycetes</taxon>
        <taxon>Mycobacteriales</taxon>
        <taxon>Fodinicola</taxon>
    </lineage>
</organism>
<dbReference type="PROSITE" id="PS51318">
    <property type="entry name" value="TAT"/>
    <property type="match status" value="1"/>
</dbReference>
<dbReference type="EMBL" id="BAAANY010000010">
    <property type="protein sequence ID" value="GAA1682280.1"/>
    <property type="molecule type" value="Genomic_DNA"/>
</dbReference>
<comment type="caution">
    <text evidence="1">The sequence shown here is derived from an EMBL/GenBank/DDBJ whole genome shotgun (WGS) entry which is preliminary data.</text>
</comment>